<evidence type="ECO:0000313" key="2">
    <source>
        <dbReference type="Proteomes" id="UP000000813"/>
    </source>
</evidence>
<name>Q8UGU4_AGRFC</name>
<evidence type="ECO:0000313" key="1">
    <source>
        <dbReference type="EMBL" id="AAL41955.2"/>
    </source>
</evidence>
<proteinExistence type="predicted"/>
<dbReference type="EnsemblBacteria" id="AAL41955">
    <property type="protein sequence ID" value="AAL41955"/>
    <property type="gene ID" value="Atu0941"/>
</dbReference>
<gene>
    <name evidence="1" type="ordered locus">Atu0941</name>
</gene>
<dbReference type="AlphaFoldDB" id="Q8UGU4"/>
<dbReference type="EMBL" id="AE007869">
    <property type="protein sequence ID" value="AAL41955.2"/>
    <property type="molecule type" value="Genomic_DNA"/>
</dbReference>
<organism evidence="1 2">
    <name type="scientific">Agrobacterium fabrum (strain C58 / ATCC 33970)</name>
    <name type="common">Agrobacterium tumefaciens (strain C58)</name>
    <dbReference type="NCBI Taxonomy" id="176299"/>
    <lineage>
        <taxon>Bacteria</taxon>
        <taxon>Pseudomonadati</taxon>
        <taxon>Pseudomonadota</taxon>
        <taxon>Alphaproteobacteria</taxon>
        <taxon>Hyphomicrobiales</taxon>
        <taxon>Rhizobiaceae</taxon>
        <taxon>Rhizobium/Agrobacterium group</taxon>
        <taxon>Agrobacterium</taxon>
        <taxon>Agrobacterium tumefaciens complex</taxon>
    </lineage>
</organism>
<accession>Q8UGU4</accession>
<sequence>MIGVVLCFGLFFLNFLFDRLWNLSLGGKGVDVEIEQILVHGVFTVRHDLIAVHDGILSSGSLGKRPAGQVGSCRRSIP</sequence>
<keyword evidence="2" id="KW-1185">Reference proteome</keyword>
<reference evidence="1 2" key="2">
    <citation type="journal article" date="2001" name="Science">
        <title>Genome sequence of the plant pathogen and biotechnology agent Agrobacterium tumefaciens C58.</title>
        <authorList>
            <person name="Goodner B."/>
            <person name="Hinkle G."/>
            <person name="Gattung S."/>
            <person name="Miller N."/>
            <person name="Blanchard M."/>
            <person name="Qurollo B."/>
            <person name="Goldman B.S."/>
            <person name="Cao Y."/>
            <person name="Askenazi M."/>
            <person name="Halling C."/>
            <person name="Mullin L."/>
            <person name="Houmiel K."/>
            <person name="Gordon J."/>
            <person name="Vaudin M."/>
            <person name="Iartchouk O."/>
            <person name="Epp A."/>
            <person name="Liu F."/>
            <person name="Wollam C."/>
            <person name="Allinger M."/>
            <person name="Doughty D."/>
            <person name="Scott C."/>
            <person name="Lappas C."/>
            <person name="Markelz B."/>
            <person name="Flanagan C."/>
            <person name="Crowell C."/>
            <person name="Gurson J."/>
            <person name="Lomo C."/>
            <person name="Sear C."/>
            <person name="Strub G."/>
            <person name="Cielo C."/>
            <person name="Slater S."/>
        </authorList>
    </citation>
    <scope>NUCLEOTIDE SEQUENCE [LARGE SCALE GENOMIC DNA]</scope>
    <source>
        <strain evidence="2">C58 / ATCC 33970</strain>
    </source>
</reference>
<protein>
    <submittedName>
        <fullName evidence="1">Uncharacterized protein</fullName>
    </submittedName>
</protein>
<dbReference type="OrthoDB" id="9915721at2"/>
<reference evidence="1 2" key="1">
    <citation type="journal article" date="2001" name="Science">
        <title>The genome of the natural genetic engineer Agrobacterium tumefaciens C58.</title>
        <authorList>
            <person name="Wood D.W."/>
            <person name="Setubal J.C."/>
            <person name="Kaul R."/>
            <person name="Monks D.E."/>
            <person name="Kitajima J.P."/>
            <person name="Okura V.K."/>
            <person name="Zhou Y."/>
            <person name="Chen L."/>
            <person name="Wood G.E."/>
            <person name="Almeida N.F.Jr."/>
            <person name="Woo L."/>
            <person name="Chen Y."/>
            <person name="Paulsen I.T."/>
            <person name="Eisen J.A."/>
            <person name="Karp P.D."/>
            <person name="Bovee D.Sr."/>
            <person name="Chapman P."/>
            <person name="Clendenning J."/>
            <person name="Deatherage G."/>
            <person name="Gillet W."/>
            <person name="Grant C."/>
            <person name="Kutyavin T."/>
            <person name="Levy R."/>
            <person name="Li M.J."/>
            <person name="McClelland E."/>
            <person name="Palmieri A."/>
            <person name="Raymond C."/>
            <person name="Rouse G."/>
            <person name="Saenphimmachak C."/>
            <person name="Wu Z."/>
            <person name="Romero P."/>
            <person name="Gordon D."/>
            <person name="Zhang S."/>
            <person name="Yoo H."/>
            <person name="Tao Y."/>
            <person name="Biddle P."/>
            <person name="Jung M."/>
            <person name="Krespan W."/>
            <person name="Perry M."/>
            <person name="Gordon-Kamm B."/>
            <person name="Liao L."/>
            <person name="Kim S."/>
            <person name="Hendrick C."/>
            <person name="Zhao Z.Y."/>
            <person name="Dolan M."/>
            <person name="Chumley F."/>
            <person name="Tingey S.V."/>
            <person name="Tomb J.F."/>
            <person name="Gordon M.P."/>
            <person name="Olson M.V."/>
            <person name="Nester E.W."/>
        </authorList>
    </citation>
    <scope>NUCLEOTIDE SEQUENCE [LARGE SCALE GENOMIC DNA]</scope>
    <source>
        <strain evidence="2">C58 / ATCC 33970</strain>
    </source>
</reference>
<dbReference type="STRING" id="176299.Atu0941"/>
<dbReference type="HOGENOM" id="CLU_2614113_0_0_5"/>
<dbReference type="KEGG" id="atu:Atu0941"/>
<dbReference type="Proteomes" id="UP000000813">
    <property type="component" value="Chromosome circular"/>
</dbReference>